<protein>
    <submittedName>
        <fullName evidence="14">7 transmembrane receptor (Rhodopsin family)</fullName>
    </submittedName>
</protein>
<dbReference type="PRINTS" id="PR00237">
    <property type="entry name" value="GPCRRHODOPSN"/>
</dbReference>
<organism evidence="14 15">
    <name type="scientific">Popillia japonica</name>
    <name type="common">Japanese beetle</name>
    <dbReference type="NCBI Taxonomy" id="7064"/>
    <lineage>
        <taxon>Eukaryota</taxon>
        <taxon>Metazoa</taxon>
        <taxon>Ecdysozoa</taxon>
        <taxon>Arthropoda</taxon>
        <taxon>Hexapoda</taxon>
        <taxon>Insecta</taxon>
        <taxon>Pterygota</taxon>
        <taxon>Neoptera</taxon>
        <taxon>Endopterygota</taxon>
        <taxon>Coleoptera</taxon>
        <taxon>Polyphaga</taxon>
        <taxon>Scarabaeiformia</taxon>
        <taxon>Scarabaeidae</taxon>
        <taxon>Rutelinae</taxon>
        <taxon>Popillia</taxon>
    </lineage>
</organism>
<feature type="transmembrane region" description="Helical" evidence="12">
    <location>
        <begin position="46"/>
        <end position="69"/>
    </location>
</feature>
<keyword evidence="5 12" id="KW-1133">Transmembrane helix</keyword>
<evidence type="ECO:0000256" key="4">
    <source>
        <dbReference type="ARBA" id="ARBA00022692"/>
    </source>
</evidence>
<dbReference type="PROSITE" id="PS00237">
    <property type="entry name" value="G_PROTEIN_RECEP_F1_1"/>
    <property type="match status" value="1"/>
</dbReference>
<name>A0AAW1NI45_POPJA</name>
<keyword evidence="7 12" id="KW-0472">Membrane</keyword>
<feature type="transmembrane region" description="Helical" evidence="12">
    <location>
        <begin position="162"/>
        <end position="187"/>
    </location>
</feature>
<evidence type="ECO:0000259" key="13">
    <source>
        <dbReference type="PROSITE" id="PS50262"/>
    </source>
</evidence>
<evidence type="ECO:0000256" key="10">
    <source>
        <dbReference type="ARBA" id="ARBA00023224"/>
    </source>
</evidence>
<evidence type="ECO:0000256" key="3">
    <source>
        <dbReference type="ARBA" id="ARBA00022475"/>
    </source>
</evidence>
<comment type="subcellular location">
    <subcellularLocation>
        <location evidence="1">Cell membrane</location>
        <topology evidence="1">Multi-pass membrane protein</topology>
    </subcellularLocation>
</comment>
<dbReference type="EMBL" id="JASPKY010000003">
    <property type="protein sequence ID" value="KAK9758655.1"/>
    <property type="molecule type" value="Genomic_DNA"/>
</dbReference>
<evidence type="ECO:0000256" key="11">
    <source>
        <dbReference type="RuleBase" id="RU000688"/>
    </source>
</evidence>
<evidence type="ECO:0000256" key="6">
    <source>
        <dbReference type="ARBA" id="ARBA00023040"/>
    </source>
</evidence>
<dbReference type="InterPro" id="IPR000276">
    <property type="entry name" value="GPCR_Rhodpsn"/>
</dbReference>
<feature type="domain" description="G-protein coupled receptors family 1 profile" evidence="13">
    <location>
        <begin position="24"/>
        <end position="283"/>
    </location>
</feature>
<dbReference type="AlphaFoldDB" id="A0AAW1NI45"/>
<feature type="transmembrane region" description="Helical" evidence="12">
    <location>
        <begin position="75"/>
        <end position="100"/>
    </location>
</feature>
<evidence type="ECO:0000256" key="7">
    <source>
        <dbReference type="ARBA" id="ARBA00023136"/>
    </source>
</evidence>
<dbReference type="GO" id="GO:0007204">
    <property type="term" value="P:positive regulation of cytosolic calcium ion concentration"/>
    <property type="evidence" value="ECO:0007669"/>
    <property type="project" value="TreeGrafter"/>
</dbReference>
<keyword evidence="15" id="KW-1185">Reference proteome</keyword>
<keyword evidence="4 11" id="KW-0812">Transmembrane</keyword>
<keyword evidence="9" id="KW-0325">Glycoprotein</keyword>
<proteinExistence type="inferred from homology"/>
<dbReference type="Proteomes" id="UP001458880">
    <property type="component" value="Unassembled WGS sequence"/>
</dbReference>
<dbReference type="GO" id="GO:0005886">
    <property type="term" value="C:plasma membrane"/>
    <property type="evidence" value="ECO:0007669"/>
    <property type="project" value="UniProtKB-SubCell"/>
</dbReference>
<evidence type="ECO:0000256" key="5">
    <source>
        <dbReference type="ARBA" id="ARBA00022989"/>
    </source>
</evidence>
<evidence type="ECO:0000256" key="9">
    <source>
        <dbReference type="ARBA" id="ARBA00023180"/>
    </source>
</evidence>
<dbReference type="GO" id="GO:0007189">
    <property type="term" value="P:adenylate cyclase-activating G protein-coupled receptor signaling pathway"/>
    <property type="evidence" value="ECO:0007669"/>
    <property type="project" value="TreeGrafter"/>
</dbReference>
<gene>
    <name evidence="14" type="ORF">QE152_g404</name>
</gene>
<evidence type="ECO:0000256" key="1">
    <source>
        <dbReference type="ARBA" id="ARBA00004651"/>
    </source>
</evidence>
<dbReference type="InterPro" id="IPR008365">
    <property type="entry name" value="Prostanoid_rcpt"/>
</dbReference>
<evidence type="ECO:0000256" key="12">
    <source>
        <dbReference type="SAM" id="Phobius"/>
    </source>
</evidence>
<feature type="transmembrane region" description="Helical" evidence="12">
    <location>
        <begin position="267"/>
        <end position="285"/>
    </location>
</feature>
<dbReference type="PANTHER" id="PTHR11866:SF16">
    <property type="entry name" value="PROSTAGLANDIN E2 RECEPTOR EP4 SUBTYPE-LIKE PROTEIN"/>
    <property type="match status" value="1"/>
</dbReference>
<keyword evidence="10 11" id="KW-0807">Transducer</keyword>
<feature type="transmembrane region" description="Helical" evidence="12">
    <location>
        <begin position="226"/>
        <end position="247"/>
    </location>
</feature>
<evidence type="ECO:0000313" key="15">
    <source>
        <dbReference type="Proteomes" id="UP001458880"/>
    </source>
</evidence>
<feature type="transmembrane region" description="Helical" evidence="12">
    <location>
        <begin position="12"/>
        <end position="34"/>
    </location>
</feature>
<sequence>MENTPDSLMYKLILTVPFVIGVAGNIAALCILYYTAKRRNAKHVLLLRFLAANDLVSEMGMLTIIYLPVSYSKCVVVVLLRAFGLGSGCVAFVMAVERWLALTKPFFYQQHVTYWVLVRAVAAIWLIEVLITYLPLYTNYGLFYENGQCKKYREAEKKEDIIYAYLFFTFGVTICVVIAYCNTMVFWELSKLGSRRKQLVRRTSRSTMNNSRIENCREYATSEERAFATVMAFLGIMFVVCWLPQMILIPIAQLEYKGKMYGILSKIANALLAIYFTVDPYVYVFKHYIDRRKFRLPFKSKRSSSSTAHGSTAGGTPTTVLLSAPSFTATNV</sequence>
<dbReference type="PANTHER" id="PTHR11866">
    <property type="entry name" value="G-PROTEIN COUPLED RECEPTOR FAMILY 1 MEMBER"/>
    <property type="match status" value="1"/>
</dbReference>
<feature type="transmembrane region" description="Helical" evidence="12">
    <location>
        <begin position="112"/>
        <end position="134"/>
    </location>
</feature>
<dbReference type="GO" id="GO:0004930">
    <property type="term" value="F:G protein-coupled receptor activity"/>
    <property type="evidence" value="ECO:0007669"/>
    <property type="project" value="UniProtKB-KW"/>
</dbReference>
<comment type="similarity">
    <text evidence="2 11">Belongs to the G-protein coupled receptor 1 family.</text>
</comment>
<dbReference type="InterPro" id="IPR017452">
    <property type="entry name" value="GPCR_Rhodpsn_7TM"/>
</dbReference>
<reference evidence="14 15" key="1">
    <citation type="journal article" date="2024" name="BMC Genomics">
        <title>De novo assembly and annotation of Popillia japonica's genome with initial clues to its potential as an invasive pest.</title>
        <authorList>
            <person name="Cucini C."/>
            <person name="Boschi S."/>
            <person name="Funari R."/>
            <person name="Cardaioli E."/>
            <person name="Iannotti N."/>
            <person name="Marturano G."/>
            <person name="Paoli F."/>
            <person name="Bruttini M."/>
            <person name="Carapelli A."/>
            <person name="Frati F."/>
            <person name="Nardi F."/>
        </authorList>
    </citation>
    <scope>NUCLEOTIDE SEQUENCE [LARGE SCALE GENOMIC DNA]</scope>
    <source>
        <strain evidence="14">DMR45628</strain>
    </source>
</reference>
<evidence type="ECO:0000256" key="8">
    <source>
        <dbReference type="ARBA" id="ARBA00023170"/>
    </source>
</evidence>
<dbReference type="Gene3D" id="1.20.1070.10">
    <property type="entry name" value="Rhodopsin 7-helix transmembrane proteins"/>
    <property type="match status" value="1"/>
</dbReference>
<dbReference type="CDD" id="cd00637">
    <property type="entry name" value="7tm_classA_rhodopsin-like"/>
    <property type="match status" value="1"/>
</dbReference>
<keyword evidence="3" id="KW-1003">Cell membrane</keyword>
<evidence type="ECO:0000256" key="2">
    <source>
        <dbReference type="ARBA" id="ARBA00010663"/>
    </source>
</evidence>
<dbReference type="PROSITE" id="PS50262">
    <property type="entry name" value="G_PROTEIN_RECEP_F1_2"/>
    <property type="match status" value="1"/>
</dbReference>
<dbReference type="SUPFAM" id="SSF81321">
    <property type="entry name" value="Family A G protein-coupled receptor-like"/>
    <property type="match status" value="1"/>
</dbReference>
<keyword evidence="8 11" id="KW-0675">Receptor</keyword>
<keyword evidence="6 11" id="KW-0297">G-protein coupled receptor</keyword>
<comment type="caution">
    <text evidence="14">The sequence shown here is derived from an EMBL/GenBank/DDBJ whole genome shotgun (WGS) entry which is preliminary data.</text>
</comment>
<dbReference type="Pfam" id="PF00001">
    <property type="entry name" value="7tm_1"/>
    <property type="match status" value="1"/>
</dbReference>
<accession>A0AAW1NI45</accession>
<evidence type="ECO:0000313" key="14">
    <source>
        <dbReference type="EMBL" id="KAK9758655.1"/>
    </source>
</evidence>